<accession>A0ACB9F3H2</accession>
<organism evidence="1 2">
    <name type="scientific">Cichorium intybus</name>
    <name type="common">Chicory</name>
    <dbReference type="NCBI Taxonomy" id="13427"/>
    <lineage>
        <taxon>Eukaryota</taxon>
        <taxon>Viridiplantae</taxon>
        <taxon>Streptophyta</taxon>
        <taxon>Embryophyta</taxon>
        <taxon>Tracheophyta</taxon>
        <taxon>Spermatophyta</taxon>
        <taxon>Magnoliopsida</taxon>
        <taxon>eudicotyledons</taxon>
        <taxon>Gunneridae</taxon>
        <taxon>Pentapetalae</taxon>
        <taxon>asterids</taxon>
        <taxon>campanulids</taxon>
        <taxon>Asterales</taxon>
        <taxon>Asteraceae</taxon>
        <taxon>Cichorioideae</taxon>
        <taxon>Cichorieae</taxon>
        <taxon>Cichoriinae</taxon>
        <taxon>Cichorium</taxon>
    </lineage>
</organism>
<sequence length="145" mass="16410">MEEKLGRSIERGKRGFLCQYHLLIEQPWEKERGCVLEKDCSSGNPQPSPMTTGSMEVWLSGVAPSADEKGEQVTTSDEALGRLCRVVDRRGWLRKLWTIWVIIVGFPSLVGLILRLNGLMGHISRVDFSVDLRLRSLDDLEELDV</sequence>
<name>A0ACB9F3H2_CICIN</name>
<dbReference type="EMBL" id="CM042011">
    <property type="protein sequence ID" value="KAI3765501.1"/>
    <property type="molecule type" value="Genomic_DNA"/>
</dbReference>
<proteinExistence type="predicted"/>
<reference evidence="2" key="1">
    <citation type="journal article" date="2022" name="Mol. Ecol. Resour.">
        <title>The genomes of chicory, endive, great burdock and yacon provide insights into Asteraceae palaeo-polyploidization history and plant inulin production.</title>
        <authorList>
            <person name="Fan W."/>
            <person name="Wang S."/>
            <person name="Wang H."/>
            <person name="Wang A."/>
            <person name="Jiang F."/>
            <person name="Liu H."/>
            <person name="Zhao H."/>
            <person name="Xu D."/>
            <person name="Zhang Y."/>
        </authorList>
    </citation>
    <scope>NUCLEOTIDE SEQUENCE [LARGE SCALE GENOMIC DNA]</scope>
    <source>
        <strain evidence="2">cv. Punajuju</strain>
    </source>
</reference>
<gene>
    <name evidence="1" type="ORF">L2E82_15537</name>
</gene>
<evidence type="ECO:0000313" key="2">
    <source>
        <dbReference type="Proteomes" id="UP001055811"/>
    </source>
</evidence>
<dbReference type="Proteomes" id="UP001055811">
    <property type="component" value="Linkage Group LG03"/>
</dbReference>
<keyword evidence="2" id="KW-1185">Reference proteome</keyword>
<reference evidence="1 2" key="2">
    <citation type="journal article" date="2022" name="Mol. Ecol. Resour.">
        <title>The genomes of chicory, endive, great burdock and yacon provide insights into Asteraceae paleo-polyploidization history and plant inulin production.</title>
        <authorList>
            <person name="Fan W."/>
            <person name="Wang S."/>
            <person name="Wang H."/>
            <person name="Wang A."/>
            <person name="Jiang F."/>
            <person name="Liu H."/>
            <person name="Zhao H."/>
            <person name="Xu D."/>
            <person name="Zhang Y."/>
        </authorList>
    </citation>
    <scope>NUCLEOTIDE SEQUENCE [LARGE SCALE GENOMIC DNA]</scope>
    <source>
        <strain evidence="2">cv. Punajuju</strain>
        <tissue evidence="1">Leaves</tissue>
    </source>
</reference>
<comment type="caution">
    <text evidence="1">The sequence shown here is derived from an EMBL/GenBank/DDBJ whole genome shotgun (WGS) entry which is preliminary data.</text>
</comment>
<protein>
    <submittedName>
        <fullName evidence="1">Uncharacterized protein</fullName>
    </submittedName>
</protein>
<evidence type="ECO:0000313" key="1">
    <source>
        <dbReference type="EMBL" id="KAI3765501.1"/>
    </source>
</evidence>